<protein>
    <submittedName>
        <fullName evidence="3">Uncharacterized protein</fullName>
    </submittedName>
</protein>
<dbReference type="RefSeq" id="WP_079728657.1">
    <property type="nucleotide sequence ID" value="NZ_FUZP01000003.1"/>
</dbReference>
<feature type="compositionally biased region" description="Basic and acidic residues" evidence="1">
    <location>
        <begin position="236"/>
        <end position="247"/>
    </location>
</feature>
<feature type="compositionally biased region" description="Pro residues" evidence="1">
    <location>
        <begin position="225"/>
        <end position="234"/>
    </location>
</feature>
<evidence type="ECO:0000313" key="4">
    <source>
        <dbReference type="Proteomes" id="UP000190857"/>
    </source>
</evidence>
<sequence length="247" mass="26360">MAVTQAHEGVFRHPTYPGLYVVDPAQAHSAARAELSLEALRQAAAARKSSRRVRTIVIFVITLVVVFAILSAIGYNTFSSIFIAIGAGIVVDSILLPLLYRPGQTVPADDVIESGAALSLQSLDSYGVPVVDSTPWSTLWQLASAYAIVDDEEAALDDLEYWKWQADTASGAGNASVPRGAASRSEGDDESGSEPVTEADVDRQRLRRDLALAEADSLATRLGYPPAPRTPGHPHPLTETRPGDDLV</sequence>
<keyword evidence="4" id="KW-1185">Reference proteome</keyword>
<dbReference type="Proteomes" id="UP000190857">
    <property type="component" value="Unassembled WGS sequence"/>
</dbReference>
<accession>A0A1T5KXM1</accession>
<gene>
    <name evidence="3" type="ORF">SAMN06309945_2629</name>
</gene>
<feature type="transmembrane region" description="Helical" evidence="2">
    <location>
        <begin position="81"/>
        <end position="100"/>
    </location>
</feature>
<keyword evidence="2" id="KW-1133">Transmembrane helix</keyword>
<evidence type="ECO:0000256" key="1">
    <source>
        <dbReference type="SAM" id="MobiDB-lite"/>
    </source>
</evidence>
<keyword evidence="2" id="KW-0472">Membrane</keyword>
<evidence type="ECO:0000313" key="3">
    <source>
        <dbReference type="EMBL" id="SKC68431.1"/>
    </source>
</evidence>
<feature type="compositionally biased region" description="Basic and acidic residues" evidence="1">
    <location>
        <begin position="200"/>
        <end position="211"/>
    </location>
</feature>
<proteinExistence type="predicted"/>
<feature type="transmembrane region" description="Helical" evidence="2">
    <location>
        <begin position="56"/>
        <end position="75"/>
    </location>
</feature>
<dbReference type="STRING" id="123320.SAMN06309945_2629"/>
<evidence type="ECO:0000256" key="2">
    <source>
        <dbReference type="SAM" id="Phobius"/>
    </source>
</evidence>
<reference evidence="3 4" key="1">
    <citation type="submission" date="2017-02" db="EMBL/GenBank/DDBJ databases">
        <authorList>
            <person name="Peterson S.W."/>
        </authorList>
    </citation>
    <scope>NUCLEOTIDE SEQUENCE [LARGE SCALE GENOMIC DNA]</scope>
    <source>
        <strain evidence="3 4">VKM Ac-2059</strain>
    </source>
</reference>
<feature type="region of interest" description="Disordered" evidence="1">
    <location>
        <begin position="170"/>
        <end position="247"/>
    </location>
</feature>
<dbReference type="EMBL" id="FUZP01000003">
    <property type="protein sequence ID" value="SKC68431.1"/>
    <property type="molecule type" value="Genomic_DNA"/>
</dbReference>
<dbReference type="AlphaFoldDB" id="A0A1T5KXM1"/>
<organism evidence="3 4">
    <name type="scientific">Okibacterium fritillariae</name>
    <dbReference type="NCBI Taxonomy" id="123320"/>
    <lineage>
        <taxon>Bacteria</taxon>
        <taxon>Bacillati</taxon>
        <taxon>Actinomycetota</taxon>
        <taxon>Actinomycetes</taxon>
        <taxon>Micrococcales</taxon>
        <taxon>Microbacteriaceae</taxon>
        <taxon>Okibacterium</taxon>
    </lineage>
</organism>
<keyword evidence="2" id="KW-0812">Transmembrane</keyword>
<name>A0A1T5KXM1_9MICO</name>
<dbReference type="OrthoDB" id="9829893at2"/>